<dbReference type="PANTHER" id="PTHR43694">
    <property type="entry name" value="RIBONUCLEASE J"/>
    <property type="match status" value="1"/>
</dbReference>
<evidence type="ECO:0000256" key="1">
    <source>
        <dbReference type="ARBA" id="ARBA00022490"/>
    </source>
</evidence>
<keyword evidence="2" id="KW-0698">rRNA processing</keyword>
<reference evidence="7" key="1">
    <citation type="submission" date="2020-10" db="EMBL/GenBank/DDBJ databases">
        <authorList>
            <person name="Gilroy R."/>
        </authorList>
    </citation>
    <scope>NUCLEOTIDE SEQUENCE</scope>
    <source>
        <strain evidence="7">CHK197-8231</strain>
    </source>
</reference>
<dbReference type="EMBL" id="DVML01000036">
    <property type="protein sequence ID" value="HIU23189.1"/>
    <property type="molecule type" value="Genomic_DNA"/>
</dbReference>
<dbReference type="SMART" id="SM00849">
    <property type="entry name" value="Lactamase_B"/>
    <property type="match status" value="1"/>
</dbReference>
<dbReference type="PANTHER" id="PTHR43694:SF4">
    <property type="entry name" value="RIBONUCLEASE J 2"/>
    <property type="match status" value="1"/>
</dbReference>
<dbReference type="Gene3D" id="3.40.50.10710">
    <property type="entry name" value="Metallo-hydrolase/oxidoreductase"/>
    <property type="match status" value="1"/>
</dbReference>
<evidence type="ECO:0000256" key="4">
    <source>
        <dbReference type="ARBA" id="ARBA00022839"/>
    </source>
</evidence>
<dbReference type="GO" id="GO:0003723">
    <property type="term" value="F:RNA binding"/>
    <property type="evidence" value="ECO:0007669"/>
    <property type="project" value="UniProtKB-KW"/>
</dbReference>
<dbReference type="Gene3D" id="3.60.15.10">
    <property type="entry name" value="Ribonuclease Z/Hydroxyacylglutathione hydrolase-like"/>
    <property type="match status" value="1"/>
</dbReference>
<reference evidence="7" key="2">
    <citation type="journal article" date="2021" name="PeerJ">
        <title>Extensive microbial diversity within the chicken gut microbiome revealed by metagenomics and culture.</title>
        <authorList>
            <person name="Gilroy R."/>
            <person name="Ravi A."/>
            <person name="Getino M."/>
            <person name="Pursley I."/>
            <person name="Horton D.L."/>
            <person name="Alikhan N.F."/>
            <person name="Baker D."/>
            <person name="Gharbi K."/>
            <person name="Hall N."/>
            <person name="Watson M."/>
            <person name="Adriaenssens E.M."/>
            <person name="Foster-Nyarko E."/>
            <person name="Jarju S."/>
            <person name="Secka A."/>
            <person name="Antonio M."/>
            <person name="Oren A."/>
            <person name="Chaudhuri R.R."/>
            <person name="La Ragione R."/>
            <person name="Hildebrand F."/>
            <person name="Pallen M.J."/>
        </authorList>
    </citation>
    <scope>NUCLEOTIDE SEQUENCE</scope>
    <source>
        <strain evidence="7">CHK197-8231</strain>
    </source>
</reference>
<dbReference type="InterPro" id="IPR001279">
    <property type="entry name" value="Metallo-B-lactamas"/>
</dbReference>
<keyword evidence="1" id="KW-0963">Cytoplasm</keyword>
<feature type="domain" description="Metallo-beta-lactamase" evidence="6">
    <location>
        <begin position="16"/>
        <end position="205"/>
    </location>
</feature>
<proteinExistence type="predicted"/>
<dbReference type="Proteomes" id="UP000824087">
    <property type="component" value="Unassembled WGS sequence"/>
</dbReference>
<accession>A0A9D1HVK1</accession>
<dbReference type="InterPro" id="IPR055132">
    <property type="entry name" value="RNase_J_b_CASP"/>
</dbReference>
<dbReference type="InterPro" id="IPR036866">
    <property type="entry name" value="RibonucZ/Hydroxyglut_hydro"/>
</dbReference>
<gene>
    <name evidence="7" type="ORF">IAD49_06375</name>
</gene>
<dbReference type="InterPro" id="IPR041636">
    <property type="entry name" value="RNase_J_C"/>
</dbReference>
<keyword evidence="3" id="KW-0540">Nuclease</keyword>
<keyword evidence="4" id="KW-0378">Hydrolase</keyword>
<dbReference type="GO" id="GO:0004527">
    <property type="term" value="F:exonuclease activity"/>
    <property type="evidence" value="ECO:0007669"/>
    <property type="project" value="UniProtKB-KW"/>
</dbReference>
<dbReference type="SUPFAM" id="SSF56281">
    <property type="entry name" value="Metallo-hydrolase/oxidoreductase"/>
    <property type="match status" value="1"/>
</dbReference>
<evidence type="ECO:0000256" key="2">
    <source>
        <dbReference type="ARBA" id="ARBA00022552"/>
    </source>
</evidence>
<name>A0A9D1HVK1_9BACT</name>
<organism evidence="7 8">
    <name type="scientific">Candidatus Fimihabitans intestinipullorum</name>
    <dbReference type="NCBI Taxonomy" id="2840820"/>
    <lineage>
        <taxon>Bacteria</taxon>
        <taxon>Bacillati</taxon>
        <taxon>Mycoplasmatota</taxon>
        <taxon>Mycoplasmatota incertae sedis</taxon>
        <taxon>Candidatus Fimihabitans</taxon>
    </lineage>
</organism>
<protein>
    <submittedName>
        <fullName evidence="7">Ribonuclease J</fullName>
    </submittedName>
</protein>
<evidence type="ECO:0000313" key="8">
    <source>
        <dbReference type="Proteomes" id="UP000824087"/>
    </source>
</evidence>
<dbReference type="Pfam" id="PF17770">
    <property type="entry name" value="RNase_J_C"/>
    <property type="match status" value="1"/>
</dbReference>
<sequence>MSKIKIFSLGGLNEIGKNMYVVEVDQDIFVFDAGLKYADDFMLGVDYILPNYDYLKENEKRIQGIFLTHGHDEQMGAIPDMLSELKQVKVYGTPFTLEMLKPQLLEDGLKLDQLVELKPHRKIKFGKNSVFPISVTHSVPDAVGYVLNTPDGAIVYTGNFVFDPTMIGPYKTDIGKLAYVGKQGVLCLMSESLYAPRKGYTSPNHRITPILSETINKKDGRILCSIFSSNLYRIQEVLNVLMKTDRNVVIVGKRLENTIMKAIDMKYVKFDKNRIKSIRQVNDENIFVLISDEREKQFSNMDRIVKGYDKFVKIKDTDTVVFASPVYEGLEKSATRIFDRIAQIGADLVILPTKKYLDHHASSEDLMMMIDLINPKYYMPVIGDYRDQVENAKVAYAIGMKEENVLLKLNGQVVTFENGEYIDTNEKVKVDDILVDGKTAGDIGDLVLKDRELLSDNGIVLVCATLDKANKKILAGPEILTRGFVYVKDNIDLIKEAEKISLAVIEENIKPNYVDFNKIKNGVRDKLGKYLYQATECKPMILIVIQEV</sequence>
<comment type="caution">
    <text evidence="7">The sequence shown here is derived from an EMBL/GenBank/DDBJ whole genome shotgun (WGS) entry which is preliminary data.</text>
</comment>
<dbReference type="NCBIfam" id="TIGR00649">
    <property type="entry name" value="MG423"/>
    <property type="match status" value="1"/>
</dbReference>
<dbReference type="Pfam" id="PF12706">
    <property type="entry name" value="Lactamase_B_2"/>
    <property type="match status" value="1"/>
</dbReference>
<evidence type="ECO:0000256" key="5">
    <source>
        <dbReference type="ARBA" id="ARBA00022884"/>
    </source>
</evidence>
<dbReference type="InterPro" id="IPR042173">
    <property type="entry name" value="RNase_J_2"/>
</dbReference>
<evidence type="ECO:0000313" key="7">
    <source>
        <dbReference type="EMBL" id="HIU23189.1"/>
    </source>
</evidence>
<dbReference type="GO" id="GO:0046872">
    <property type="term" value="F:metal ion binding"/>
    <property type="evidence" value="ECO:0007669"/>
    <property type="project" value="InterPro"/>
</dbReference>
<keyword evidence="5" id="KW-0694">RNA-binding</keyword>
<evidence type="ECO:0000256" key="3">
    <source>
        <dbReference type="ARBA" id="ARBA00022722"/>
    </source>
</evidence>
<dbReference type="CDD" id="cd07714">
    <property type="entry name" value="RNaseJ_MBL-fold"/>
    <property type="match status" value="1"/>
</dbReference>
<dbReference type="GO" id="GO:0006364">
    <property type="term" value="P:rRNA processing"/>
    <property type="evidence" value="ECO:0007669"/>
    <property type="project" value="UniProtKB-KW"/>
</dbReference>
<dbReference type="AlphaFoldDB" id="A0A9D1HVK1"/>
<evidence type="ECO:0000259" key="6">
    <source>
        <dbReference type="SMART" id="SM00849"/>
    </source>
</evidence>
<dbReference type="Gene3D" id="3.10.20.580">
    <property type="match status" value="1"/>
</dbReference>
<dbReference type="Pfam" id="PF22505">
    <property type="entry name" value="RNase_J_b_CASP"/>
    <property type="match status" value="1"/>
</dbReference>
<dbReference type="InterPro" id="IPR004613">
    <property type="entry name" value="RNase_J"/>
</dbReference>
<keyword evidence="4" id="KW-0269">Exonuclease</keyword>